<evidence type="ECO:0000259" key="1">
    <source>
        <dbReference type="PROSITE" id="PS51832"/>
    </source>
</evidence>
<dbReference type="PANTHER" id="PTHR43155">
    <property type="entry name" value="CYCLIC DI-GMP PHOSPHODIESTERASE PA4108-RELATED"/>
    <property type="match status" value="1"/>
</dbReference>
<dbReference type="InterPro" id="IPR037522">
    <property type="entry name" value="HD_GYP_dom"/>
</dbReference>
<name>A0ABP7SVW2_9BURK</name>
<dbReference type="InterPro" id="IPR003607">
    <property type="entry name" value="HD/PDEase_dom"/>
</dbReference>
<comment type="caution">
    <text evidence="2">The sequence shown here is derived from an EMBL/GenBank/DDBJ whole genome shotgun (WGS) entry which is preliminary data.</text>
</comment>
<proteinExistence type="predicted"/>
<protein>
    <recommendedName>
        <fullName evidence="1">HD-GYP domain-containing protein</fullName>
    </recommendedName>
</protein>
<accession>A0ABP7SVW2</accession>
<evidence type="ECO:0000313" key="2">
    <source>
        <dbReference type="EMBL" id="GAA4017262.1"/>
    </source>
</evidence>
<dbReference type="Proteomes" id="UP001501353">
    <property type="component" value="Unassembled WGS sequence"/>
</dbReference>
<dbReference type="PANTHER" id="PTHR43155:SF2">
    <property type="entry name" value="CYCLIC DI-GMP PHOSPHODIESTERASE PA4108"/>
    <property type="match status" value="1"/>
</dbReference>
<dbReference type="CDD" id="cd00077">
    <property type="entry name" value="HDc"/>
    <property type="match status" value="1"/>
</dbReference>
<organism evidence="2 3">
    <name type="scientific">Actimicrobium antarcticum</name>
    <dbReference type="NCBI Taxonomy" id="1051899"/>
    <lineage>
        <taxon>Bacteria</taxon>
        <taxon>Pseudomonadati</taxon>
        <taxon>Pseudomonadota</taxon>
        <taxon>Betaproteobacteria</taxon>
        <taxon>Burkholderiales</taxon>
        <taxon>Oxalobacteraceae</taxon>
        <taxon>Actimicrobium</taxon>
    </lineage>
</organism>
<sequence>MNDQQLAKKVFKSSLVVSGTELRIGMYVADLDCGWASTPFLLEGIFLATDEDVATVVRLARLVTVDPARSRLSALAHFPQASLYETDLAAATDSKRAAPAEQRLQAFQSAVRKHDGDHANRQERLSLWWRELMGRLSNVLGGLLLKKRLQAVPVSLRPAYIPDDIGLVVYPAAEFTKLALPQALIACDLGEAALERIARDLAEHRDTDVEALQLASETLAENMIRRPGTMIWATKMRDKSNRMYHHGLGVAIYLTALGRQLGFQREQLADLATIGLLLDLGKMDLHADLLDKPGKLNEDETLEMQTHVRRGVSMLETTGVTSEVVLRAIAEHHERVDGQGYPAGLPGNQIAIFGKMAAIADAYDAMVNPRPYAPAYAPYDAMKRLFAESDTRWFGPLVEQFVQAIGIFPVGSLIELSSGEVAIVVQHNAYRRLEPLILILTDSAKLALPQPQELDMLKHNFAAAPKVLRITTGLADGAFGIQMQDYYLKAA</sequence>
<reference evidence="3" key="1">
    <citation type="journal article" date="2019" name="Int. J. Syst. Evol. Microbiol.">
        <title>The Global Catalogue of Microorganisms (GCM) 10K type strain sequencing project: providing services to taxonomists for standard genome sequencing and annotation.</title>
        <authorList>
            <consortium name="The Broad Institute Genomics Platform"/>
            <consortium name="The Broad Institute Genome Sequencing Center for Infectious Disease"/>
            <person name="Wu L."/>
            <person name="Ma J."/>
        </authorList>
    </citation>
    <scope>NUCLEOTIDE SEQUENCE [LARGE SCALE GENOMIC DNA]</scope>
    <source>
        <strain evidence="3">JCM 16673</strain>
    </source>
</reference>
<dbReference type="Pfam" id="PF11871">
    <property type="entry name" value="DUF3391"/>
    <property type="match status" value="1"/>
</dbReference>
<dbReference type="SUPFAM" id="SSF109604">
    <property type="entry name" value="HD-domain/PDEase-like"/>
    <property type="match status" value="1"/>
</dbReference>
<keyword evidence="3" id="KW-1185">Reference proteome</keyword>
<feature type="domain" description="HD-GYP" evidence="1">
    <location>
        <begin position="221"/>
        <end position="417"/>
    </location>
</feature>
<dbReference type="EMBL" id="BAAAZE010000005">
    <property type="protein sequence ID" value="GAA4017262.1"/>
    <property type="molecule type" value="Genomic_DNA"/>
</dbReference>
<dbReference type="Gene3D" id="1.10.3210.10">
    <property type="entry name" value="Hypothetical protein af1432"/>
    <property type="match status" value="1"/>
</dbReference>
<dbReference type="PROSITE" id="PS51832">
    <property type="entry name" value="HD_GYP"/>
    <property type="match status" value="1"/>
</dbReference>
<evidence type="ECO:0000313" key="3">
    <source>
        <dbReference type="Proteomes" id="UP001501353"/>
    </source>
</evidence>
<dbReference type="Pfam" id="PF13487">
    <property type="entry name" value="HD_5"/>
    <property type="match status" value="1"/>
</dbReference>
<gene>
    <name evidence="2" type="ORF">GCM10022212_10970</name>
</gene>
<dbReference type="RefSeq" id="WP_344762237.1">
    <property type="nucleotide sequence ID" value="NZ_BAAAZE010000005.1"/>
</dbReference>
<dbReference type="InterPro" id="IPR021812">
    <property type="entry name" value="DUF3391"/>
</dbReference>